<dbReference type="SUPFAM" id="SSF52058">
    <property type="entry name" value="L domain-like"/>
    <property type="match status" value="1"/>
</dbReference>
<dbReference type="RefSeq" id="XP_064720106.1">
    <property type="nucleotide sequence ID" value="XM_064864034.1"/>
</dbReference>
<feature type="region of interest" description="Disordered" evidence="3">
    <location>
        <begin position="1"/>
        <end position="188"/>
    </location>
</feature>
<dbReference type="EMBL" id="CP143808">
    <property type="protein sequence ID" value="WVO20867.1"/>
    <property type="molecule type" value="Genomic_DNA"/>
</dbReference>
<feature type="region of interest" description="Disordered" evidence="3">
    <location>
        <begin position="943"/>
        <end position="1013"/>
    </location>
</feature>
<feature type="compositionally biased region" description="Basic and acidic residues" evidence="3">
    <location>
        <begin position="943"/>
        <end position="952"/>
    </location>
</feature>
<dbReference type="InterPro" id="IPR050216">
    <property type="entry name" value="LRR_domain-containing"/>
</dbReference>
<feature type="region of interest" description="Disordered" evidence="3">
    <location>
        <begin position="1245"/>
        <end position="1279"/>
    </location>
</feature>
<dbReference type="SMART" id="SM00369">
    <property type="entry name" value="LRR_TYP"/>
    <property type="match status" value="3"/>
</dbReference>
<dbReference type="PROSITE" id="PS51450">
    <property type="entry name" value="LRR"/>
    <property type="match status" value="2"/>
</dbReference>
<gene>
    <name evidence="4" type="ORF">IAS62_002167</name>
</gene>
<evidence type="ECO:0000313" key="5">
    <source>
        <dbReference type="Proteomes" id="UP001432216"/>
    </source>
</evidence>
<dbReference type="Pfam" id="PF10428">
    <property type="entry name" value="SOG2"/>
    <property type="match status" value="1"/>
</dbReference>
<organism evidence="4 5">
    <name type="scientific">Cryptococcus decagattii</name>
    <dbReference type="NCBI Taxonomy" id="1859122"/>
    <lineage>
        <taxon>Eukaryota</taxon>
        <taxon>Fungi</taxon>
        <taxon>Dikarya</taxon>
        <taxon>Basidiomycota</taxon>
        <taxon>Agaricomycotina</taxon>
        <taxon>Tremellomycetes</taxon>
        <taxon>Tremellales</taxon>
        <taxon>Cryptococcaceae</taxon>
        <taxon>Cryptococcus</taxon>
        <taxon>Cryptococcus gattii species complex</taxon>
    </lineage>
</organism>
<feature type="compositionally biased region" description="Polar residues" evidence="3">
    <location>
        <begin position="550"/>
        <end position="561"/>
    </location>
</feature>
<sequence>MSRAPSPAVPDTAQPTFPPRPSVPSPDAALATPDISSTSSITPTPTPTLARSGLRIDVDSLPAFPSPGVDRSRSDSTLPSFSPSHSLSNLSPNVSHSLSLAAEHRPRSNSNTTDSSIAINASSPANGSDKHDVAMAVRNLRSASPPPPPPKSANRLLANTSPPDSGAMTPAFASGIGGSGQAGVESSTWSSALVSNGEERTSRMIKQALEKSDDDGDTLDLSRRDIDRIGEEAVEMFKSGVGKGQKGVWRLALSYNFLRDGSMVDSFSKLSRLRYLNLKGNKFTLFPHAITQMPALEILDFSKNELSSLPELPGHLVKLKVLSLTSNKIQTLPSYLVEFGVLKVFKVDQNPVEWPPAQVLGPLIESVSTRSKTSNASGGKKKVKEEDLRPWIESMKIWMAQQTPGSENERRRGEEEAYLASEEEPSSATSIENPGVTEWPEASENSSMVAPSSQATIRRTYPLRGDTPDLAFAQRNISTTFSEDSFLRSSSPSHFSPANHSRNASVSSFTSPPSASTDASFHSHSRNPSTNLPHLAAQSVQGHTRGASYTPAQRNSGQLTAKKSLPDLRQSHAMIIRERRDRDSGDEGEGEGVVPVRAPAIVPQAIVGVRSPPRLASALPRRASRMIGRKASVDLVTRKMGEMTSHDMADRNASHDDILDESRNSYFRRLSTLPASSISKAIPPFLLKFIDSIRGILFALSQLHSSLRQYLVFAVNERVSSVFGRVMEPAGMYMNKLINALDRFDSMSRRGTPPTQAIQNLFDATKESVAVFGKVLAVLKMQVPAMRGNDARYTRTLMVNVYGAMAEVASSWKTMTAFLPEVKMLLFMDAPTLGMRCAMGGHKMVASGSFTGRTPISPIIERRESHSPQSATLESSPLNLEHRQQQQAEIDASPTAYAERRAGVRGHGVGTERRHAGSYSSLDVERGMMMGSPLAKSMSIGMREDEGHKRGESGTIHLPPPDEDDEEGEGRYSSMRHMLGAVSPQPVSGRTSQHRHRPTSSSGSSNALYLPPSLSHSSRQLSVDIRAPTPASATLFDEDLLDVIDTATEAAFACWLKLSEEIGAVSPQMSRSTHRNNSSISSVSSQSQGHVDLARMALSLFTPLGAHSRRPSTIPPKTHAELVHNLSVAEQITAALRESLLHLRADPHAYSYTTLPDHAQSFIKIVVKVSELVKAMSGTHPFPISVRQAVGKLTQATRECAILIQVSSLRPGQGTPALAAPLSSGRSVMPISRAGSATGIGTGYISNHHGPESSTDDLSHLHLPSSTGPSHVSTPLYTPSSSTTSFEHFHYTSSSTGVTTNASGLRDLQLPSRLGHASFGRNRSGNGSAQMTLPSIQMPVPYVNGGAVGQANQPRSAQASQVAF</sequence>
<dbReference type="InterPro" id="IPR001611">
    <property type="entry name" value="Leu-rich_rpt"/>
</dbReference>
<feature type="compositionally biased region" description="Low complexity" evidence="3">
    <location>
        <begin position="115"/>
        <end position="127"/>
    </location>
</feature>
<dbReference type="Pfam" id="PF13855">
    <property type="entry name" value="LRR_8"/>
    <property type="match status" value="1"/>
</dbReference>
<name>A0ABZ2ATW3_9TREE</name>
<dbReference type="PANTHER" id="PTHR48051">
    <property type="match status" value="1"/>
</dbReference>
<keyword evidence="5" id="KW-1185">Reference proteome</keyword>
<reference evidence="4 5" key="1">
    <citation type="submission" date="2024-01" db="EMBL/GenBank/DDBJ databases">
        <title>Comparative genomics of Cryptococcus and Kwoniella reveals pathogenesis evolution and contrasting modes of karyotype evolution via chromosome fusion or intercentromeric recombination.</title>
        <authorList>
            <person name="Coelho M.A."/>
            <person name="David-Palma M."/>
            <person name="Shea T."/>
            <person name="Bowers K."/>
            <person name="McGinley-Smith S."/>
            <person name="Mohammad A.W."/>
            <person name="Gnirke A."/>
            <person name="Yurkov A.M."/>
            <person name="Nowrousian M."/>
            <person name="Sun S."/>
            <person name="Cuomo C.A."/>
            <person name="Heitman J."/>
        </authorList>
    </citation>
    <scope>NUCLEOTIDE SEQUENCE [LARGE SCALE GENOMIC DNA]</scope>
    <source>
        <strain evidence="4 5">7685027</strain>
    </source>
</reference>
<feature type="compositionally biased region" description="Low complexity" evidence="3">
    <location>
        <begin position="1075"/>
        <end position="1086"/>
    </location>
</feature>
<evidence type="ECO:0000256" key="1">
    <source>
        <dbReference type="ARBA" id="ARBA00022614"/>
    </source>
</evidence>
<dbReference type="Proteomes" id="UP001432216">
    <property type="component" value="Chromosome 3"/>
</dbReference>
<dbReference type="InterPro" id="IPR003591">
    <property type="entry name" value="Leu-rich_rpt_typical-subtyp"/>
</dbReference>
<protein>
    <recommendedName>
        <fullName evidence="6">RAM signaling network component</fullName>
    </recommendedName>
</protein>
<evidence type="ECO:0000256" key="3">
    <source>
        <dbReference type="SAM" id="MobiDB-lite"/>
    </source>
</evidence>
<dbReference type="InterPro" id="IPR032675">
    <property type="entry name" value="LRR_dom_sf"/>
</dbReference>
<dbReference type="Gene3D" id="3.80.10.10">
    <property type="entry name" value="Ribonuclease Inhibitor"/>
    <property type="match status" value="1"/>
</dbReference>
<evidence type="ECO:0008006" key="6">
    <source>
        <dbReference type="Google" id="ProtNLM"/>
    </source>
</evidence>
<dbReference type="PANTHER" id="PTHR48051:SF1">
    <property type="entry name" value="RAS SUPPRESSOR PROTEIN 1"/>
    <property type="match status" value="1"/>
</dbReference>
<dbReference type="InterPro" id="IPR019487">
    <property type="entry name" value="RAM_signalling_pathway_SOG2"/>
</dbReference>
<feature type="region of interest" description="Disordered" evidence="3">
    <location>
        <begin position="1067"/>
        <end position="1086"/>
    </location>
</feature>
<evidence type="ECO:0000256" key="2">
    <source>
        <dbReference type="ARBA" id="ARBA00022737"/>
    </source>
</evidence>
<keyword evidence="1" id="KW-0433">Leucine-rich repeat</keyword>
<feature type="compositionally biased region" description="Low complexity" evidence="3">
    <location>
        <begin position="75"/>
        <end position="100"/>
    </location>
</feature>
<feature type="compositionally biased region" description="Low complexity" evidence="3">
    <location>
        <begin position="32"/>
        <end position="43"/>
    </location>
</feature>
<keyword evidence="2" id="KW-0677">Repeat</keyword>
<proteinExistence type="predicted"/>
<feature type="compositionally biased region" description="Polar residues" evidence="3">
    <location>
        <begin position="443"/>
        <end position="454"/>
    </location>
</feature>
<feature type="region of interest" description="Disordered" evidence="3">
    <location>
        <begin position="399"/>
        <end position="454"/>
    </location>
</feature>
<evidence type="ECO:0000313" key="4">
    <source>
        <dbReference type="EMBL" id="WVO20867.1"/>
    </source>
</evidence>
<accession>A0ABZ2ATW3</accession>
<feature type="compositionally biased region" description="Polar residues" evidence="3">
    <location>
        <begin position="526"/>
        <end position="542"/>
    </location>
</feature>
<dbReference type="GeneID" id="89988941"/>
<feature type="region of interest" description="Disordered" evidence="3">
    <location>
        <begin position="483"/>
        <end position="570"/>
    </location>
</feature>
<feature type="compositionally biased region" description="Low complexity" evidence="3">
    <location>
        <begin position="487"/>
        <end position="520"/>
    </location>
</feature>